<evidence type="ECO:0000313" key="7">
    <source>
        <dbReference type="Proteomes" id="UP000032749"/>
    </source>
</evidence>
<dbReference type="PIRSF" id="PIRSF018982">
    <property type="entry name" value="EutC"/>
    <property type="match status" value="1"/>
</dbReference>
<dbReference type="EC" id="4.3.1.7" evidence="5"/>
<comment type="subunit">
    <text evidence="5">The basic unit is a heterodimer which dimerizes to form tetramers. The heterotetramers trimerize; 6 large subunits form a core ring with 6 small subunits projecting outwards.</text>
</comment>
<comment type="pathway">
    <text evidence="5">Amine and polyamine degradation; ethanolamine degradation.</text>
</comment>
<dbReference type="EMBL" id="FO203512">
    <property type="protein sequence ID" value="CCK74995.1"/>
    <property type="molecule type" value="Genomic_DNA"/>
</dbReference>
<accession>R4YKX1</accession>
<dbReference type="STRING" id="698738.OLEAN_C08190"/>
<comment type="cofactor">
    <cofactor evidence="5">
        <name>adenosylcob(III)alamin</name>
        <dbReference type="ChEBI" id="CHEBI:18408"/>
    </cofactor>
    <text evidence="5">Binds between the large and small subunits.</text>
</comment>
<feature type="binding site" evidence="5">
    <location>
        <position position="178"/>
    </location>
    <ligand>
        <name>adenosylcob(III)alamin</name>
        <dbReference type="ChEBI" id="CHEBI:18408"/>
    </ligand>
</feature>
<evidence type="ECO:0000256" key="3">
    <source>
        <dbReference type="ARBA" id="ARBA00023285"/>
    </source>
</evidence>
<organism evidence="6 7">
    <name type="scientific">Oleispira antarctica RB-8</name>
    <dbReference type="NCBI Taxonomy" id="698738"/>
    <lineage>
        <taxon>Bacteria</taxon>
        <taxon>Pseudomonadati</taxon>
        <taxon>Pseudomonadota</taxon>
        <taxon>Gammaproteobacteria</taxon>
        <taxon>Oceanospirillales</taxon>
        <taxon>Oceanospirillaceae</taxon>
        <taxon>Oleispira</taxon>
    </lineage>
</organism>
<dbReference type="HOGENOM" id="CLU_068224_1_0_6"/>
<gene>
    <name evidence="5 6" type="primary">eutC</name>
    <name evidence="6" type="ORF">OLEAN_C08190</name>
</gene>
<dbReference type="Gene3D" id="3.40.50.11240">
    <property type="entry name" value="Ethanolamine ammonia-lyase light chain (EutC)"/>
    <property type="match status" value="1"/>
</dbReference>
<protein>
    <recommendedName>
        <fullName evidence="5">Ethanolamine ammonia-lyase small subunit</fullName>
        <shortName evidence="5">EAL small subunit</shortName>
        <ecNumber evidence="5">4.3.1.7</ecNumber>
    </recommendedName>
</protein>
<dbReference type="Gene3D" id="1.10.30.40">
    <property type="entry name" value="Ethanolamine ammonia-lyase light chain (EutC), N-terminal domain"/>
    <property type="match status" value="1"/>
</dbReference>
<dbReference type="GO" id="GO:0008851">
    <property type="term" value="F:ethanolamine ammonia-lyase activity"/>
    <property type="evidence" value="ECO:0007669"/>
    <property type="project" value="UniProtKB-UniRule"/>
</dbReference>
<dbReference type="InterPro" id="IPR042251">
    <property type="entry name" value="EutC_C"/>
</dbReference>
<dbReference type="KEGG" id="oai:OLEAN_C08190"/>
<dbReference type="PANTHER" id="PTHR39330">
    <property type="entry name" value="ETHANOLAMINE AMMONIA-LYASE LIGHT CHAIN"/>
    <property type="match status" value="1"/>
</dbReference>
<comment type="catalytic activity">
    <reaction evidence="5">
        <text>ethanolamine = acetaldehyde + NH4(+)</text>
        <dbReference type="Rhea" id="RHEA:15313"/>
        <dbReference type="ChEBI" id="CHEBI:15343"/>
        <dbReference type="ChEBI" id="CHEBI:28938"/>
        <dbReference type="ChEBI" id="CHEBI:57603"/>
        <dbReference type="EC" id="4.3.1.7"/>
    </reaction>
</comment>
<evidence type="ECO:0000313" key="6">
    <source>
        <dbReference type="EMBL" id="CCK74995.1"/>
    </source>
</evidence>
<feature type="binding site" evidence="5">
    <location>
        <position position="228"/>
    </location>
    <ligand>
        <name>adenosylcob(III)alamin</name>
        <dbReference type="ChEBI" id="CHEBI:18408"/>
    </ligand>
</feature>
<dbReference type="InterPro" id="IPR042255">
    <property type="entry name" value="EutC_N"/>
</dbReference>
<keyword evidence="2 5" id="KW-0456">Lyase</keyword>
<reference evidence="6 7" key="1">
    <citation type="journal article" date="2013" name="Nat. Commun.">
        <title>Genome sequence and functional genomic analysis of the oil-degrading bacterium Oleispira antarctica.</title>
        <authorList>
            <person name="Kube M."/>
            <person name="Chernikova T.N."/>
            <person name="Al-Ramahi Y."/>
            <person name="Beloqui A."/>
            <person name="Lopez-Cortez N."/>
            <person name="Guazzaroni M.E."/>
            <person name="Heipieper H.J."/>
            <person name="Klages S."/>
            <person name="Kotsyurbenko O.R."/>
            <person name="Langer I."/>
            <person name="Nechitaylo T.Y."/>
            <person name="Lunsdorf H."/>
            <person name="Fernandez M."/>
            <person name="Juarez S."/>
            <person name="Ciordia S."/>
            <person name="Singer A."/>
            <person name="Kagan O."/>
            <person name="Egorova O."/>
            <person name="Petit P.A."/>
            <person name="Stogios P."/>
            <person name="Kim Y."/>
            <person name="Tchigvintsev A."/>
            <person name="Flick R."/>
            <person name="Denaro R."/>
            <person name="Genovese M."/>
            <person name="Albar J.P."/>
            <person name="Reva O.N."/>
            <person name="Martinez-Gomariz M."/>
            <person name="Tran H."/>
            <person name="Ferrer M."/>
            <person name="Savchenko A."/>
            <person name="Yakunin A.F."/>
            <person name="Yakimov M.M."/>
            <person name="Golyshina O.V."/>
            <person name="Reinhardt R."/>
            <person name="Golyshin P.N."/>
        </authorList>
    </citation>
    <scope>NUCLEOTIDE SEQUENCE [LARGE SCALE GENOMIC DNA]</scope>
</reference>
<dbReference type="Pfam" id="PF05985">
    <property type="entry name" value="EutC"/>
    <property type="match status" value="1"/>
</dbReference>
<sequence length="294" mass="32750">MTDIKEHKENEIEKNTIHTVDNPWHVLRHYTAARIGLGRAGISVPTKHLLDFQLAHAQAQDAVHVPLDTDQLKADINANCLNLHSQVNDRFHYLQRPDLGRRLNADSIKRLKQSAAPHDNPYDLAIVIVDGLSSFAIQKNAAPLLHVLTQRLAQQTLSKNEDAMCRLAPIVIVQQGRVAIGDEVGEILNAKSVLVFIGERPGLSSPDSLGLYLTWAPKIGLTDEARNCISNIRPQGLVYQEAVNKVFYLLSEAHQRKLTGVNLKERSQELDDSLLRNNIGTNGIKNPEKNFLLS</sequence>
<dbReference type="GO" id="GO:0006520">
    <property type="term" value="P:amino acid metabolic process"/>
    <property type="evidence" value="ECO:0007669"/>
    <property type="project" value="InterPro"/>
</dbReference>
<keyword evidence="7" id="KW-1185">Reference proteome</keyword>
<dbReference type="AlphaFoldDB" id="R4YKX1"/>
<keyword evidence="4 5" id="KW-1283">Bacterial microcompartment</keyword>
<name>R4YKX1_OLEAN</name>
<dbReference type="GO" id="GO:0009350">
    <property type="term" value="C:ethanolamine ammonia-lyase complex"/>
    <property type="evidence" value="ECO:0007669"/>
    <property type="project" value="UniProtKB-UniRule"/>
</dbReference>
<dbReference type="InterPro" id="IPR009246">
    <property type="entry name" value="EutC"/>
</dbReference>
<dbReference type="GO" id="GO:0031419">
    <property type="term" value="F:cobalamin binding"/>
    <property type="evidence" value="ECO:0007669"/>
    <property type="project" value="UniProtKB-UniRule"/>
</dbReference>
<feature type="binding site" evidence="5">
    <location>
        <position position="199"/>
    </location>
    <ligand>
        <name>adenosylcob(III)alamin</name>
        <dbReference type="ChEBI" id="CHEBI:18408"/>
    </ligand>
</feature>
<keyword evidence="3 5" id="KW-0170">Cobalt</keyword>
<proteinExistence type="inferred from homology"/>
<keyword evidence="1 5" id="KW-0846">Cobalamin</keyword>
<dbReference type="HAMAP" id="MF_00601">
    <property type="entry name" value="EutC"/>
    <property type="match status" value="1"/>
</dbReference>
<comment type="function">
    <text evidence="5">Catalyzes the deamination of various vicinal amino-alcohols to oxo compounds. Allows this organism to utilize ethanolamine as the sole source of nitrogen and carbon in the presence of external vitamin B12.</text>
</comment>
<evidence type="ECO:0000256" key="5">
    <source>
        <dbReference type="HAMAP-Rule" id="MF_00601"/>
    </source>
</evidence>
<dbReference type="NCBIfam" id="NF003971">
    <property type="entry name" value="PRK05465.1"/>
    <property type="match status" value="1"/>
</dbReference>
<evidence type="ECO:0000256" key="2">
    <source>
        <dbReference type="ARBA" id="ARBA00023239"/>
    </source>
</evidence>
<dbReference type="UniPathway" id="UPA00560"/>
<dbReference type="PATRIC" id="fig|698738.3.peg.854"/>
<dbReference type="GO" id="GO:0046336">
    <property type="term" value="P:ethanolamine catabolic process"/>
    <property type="evidence" value="ECO:0007669"/>
    <property type="project" value="UniProtKB-UniRule"/>
</dbReference>
<dbReference type="PANTHER" id="PTHR39330:SF1">
    <property type="entry name" value="ETHANOLAMINE AMMONIA-LYASE SMALL SUBUNIT"/>
    <property type="match status" value="1"/>
</dbReference>
<dbReference type="GO" id="GO:0031471">
    <property type="term" value="C:ethanolamine degradation polyhedral organelle"/>
    <property type="evidence" value="ECO:0007669"/>
    <property type="project" value="UniProtKB-UniRule"/>
</dbReference>
<dbReference type="OrthoDB" id="114248at2"/>
<comment type="subcellular location">
    <subcellularLocation>
        <location evidence="5">Bacterial microcompartment</location>
    </subcellularLocation>
</comment>
<dbReference type="Proteomes" id="UP000032749">
    <property type="component" value="Chromosome"/>
</dbReference>
<evidence type="ECO:0000256" key="1">
    <source>
        <dbReference type="ARBA" id="ARBA00022628"/>
    </source>
</evidence>
<evidence type="ECO:0000256" key="4">
    <source>
        <dbReference type="ARBA" id="ARBA00024446"/>
    </source>
</evidence>
<comment type="similarity">
    <text evidence="5">Belongs to the EutC family.</text>
</comment>